<accession>A0A7J8DTK7</accession>
<evidence type="ECO:0000256" key="8">
    <source>
        <dbReference type="ARBA" id="ARBA00022585"/>
    </source>
</evidence>
<evidence type="ECO:0000256" key="9">
    <source>
        <dbReference type="ARBA" id="ARBA00022832"/>
    </source>
</evidence>
<dbReference type="GO" id="GO:0051131">
    <property type="term" value="P:chaperone-mediated protein complex assembly"/>
    <property type="evidence" value="ECO:0007669"/>
    <property type="project" value="TreeGrafter"/>
</dbReference>
<evidence type="ECO:0000256" key="6">
    <source>
        <dbReference type="ARBA" id="ARBA00022501"/>
    </source>
</evidence>
<dbReference type="GO" id="GO:0050220">
    <property type="term" value="F:prostaglandin-E synthase activity"/>
    <property type="evidence" value="ECO:0007669"/>
    <property type="project" value="UniProtKB-EC"/>
</dbReference>
<keyword evidence="18" id="KW-0143">Chaperone</keyword>
<keyword evidence="9" id="KW-0276">Fatty acid metabolism</keyword>
<reference evidence="21 22" key="1">
    <citation type="journal article" date="2020" name="Nature">
        <title>Six reference-quality genomes reveal evolution of bat adaptations.</title>
        <authorList>
            <person name="Jebb D."/>
            <person name="Huang Z."/>
            <person name="Pippel M."/>
            <person name="Hughes G.M."/>
            <person name="Lavrichenko K."/>
            <person name="Devanna P."/>
            <person name="Winkler S."/>
            <person name="Jermiin L.S."/>
            <person name="Skirmuntt E.C."/>
            <person name="Katzourakis A."/>
            <person name="Burkitt-Gray L."/>
            <person name="Ray D.A."/>
            <person name="Sullivan K.A.M."/>
            <person name="Roscito J.G."/>
            <person name="Kirilenko B.M."/>
            <person name="Davalos L.M."/>
            <person name="Corthals A.P."/>
            <person name="Power M.L."/>
            <person name="Jones G."/>
            <person name="Ransome R.D."/>
            <person name="Dechmann D.K.N."/>
            <person name="Locatelli A.G."/>
            <person name="Puechmaille S.J."/>
            <person name="Fedrigo O."/>
            <person name="Jarvis E.D."/>
            <person name="Hiller M."/>
            <person name="Vernes S.C."/>
            <person name="Myers E.W."/>
            <person name="Teeling E.C."/>
        </authorList>
    </citation>
    <scope>NUCLEOTIDE SEQUENCE [LARGE SCALE GENOMIC DNA]</scope>
    <source>
        <strain evidence="21">MMolMol1</strain>
        <tissue evidence="21">Muscle</tissue>
    </source>
</reference>
<feature type="domain" description="CS" evidence="20">
    <location>
        <begin position="96"/>
        <end position="193"/>
    </location>
</feature>
<evidence type="ECO:0000256" key="7">
    <source>
        <dbReference type="ARBA" id="ARBA00022516"/>
    </source>
</evidence>
<dbReference type="GO" id="GO:0007004">
    <property type="term" value="P:telomere maintenance via telomerase"/>
    <property type="evidence" value="ECO:0007669"/>
    <property type="project" value="TreeGrafter"/>
</dbReference>
<dbReference type="GO" id="GO:0005634">
    <property type="term" value="C:nucleus"/>
    <property type="evidence" value="ECO:0007669"/>
    <property type="project" value="TreeGrafter"/>
</dbReference>
<keyword evidence="10" id="KW-0443">Lipid metabolism</keyword>
<dbReference type="GO" id="GO:0005829">
    <property type="term" value="C:cytosol"/>
    <property type="evidence" value="ECO:0007669"/>
    <property type="project" value="TreeGrafter"/>
</dbReference>
<proteinExistence type="inferred from homology"/>
<name>A0A7J8DTK7_MOLMO</name>
<dbReference type="Gene3D" id="2.60.40.790">
    <property type="match status" value="1"/>
</dbReference>
<evidence type="ECO:0000256" key="10">
    <source>
        <dbReference type="ARBA" id="ARBA00023098"/>
    </source>
</evidence>
<dbReference type="Proteomes" id="UP000550707">
    <property type="component" value="Unassembled WGS sequence"/>
</dbReference>
<gene>
    <name evidence="21" type="ORF">HJG59_009160</name>
</gene>
<dbReference type="GO" id="GO:1905323">
    <property type="term" value="P:telomerase holoenzyme complex assembly"/>
    <property type="evidence" value="ECO:0007669"/>
    <property type="project" value="TreeGrafter"/>
</dbReference>
<evidence type="ECO:0000256" key="13">
    <source>
        <dbReference type="ARBA" id="ARBA00025733"/>
    </source>
</evidence>
<feature type="region of interest" description="Disordered" evidence="19">
    <location>
        <begin position="47"/>
        <end position="94"/>
    </location>
</feature>
<dbReference type="PROSITE" id="PS51203">
    <property type="entry name" value="CS"/>
    <property type="match status" value="1"/>
</dbReference>
<sequence>MYKHLIHYLQPEQNLLKDTGVAFSVLVPLSLHFPHLPPSLRGAFWGPRSSPLSPKGSEKGQHREKRRSGQRSLVHRPAAAGEAHPPLHRPAAPFTTPPASAQWCDRRDYVFIEFCVEDSKDVNVTFEKPKLTFSCLRGSDNFKHLNLSEIDLFHCIDPNDSKHKRADPFYVVYKKENLASHGRYEQKKGQSLIG</sequence>
<evidence type="ECO:0000256" key="11">
    <source>
        <dbReference type="ARBA" id="ARBA00023160"/>
    </source>
</evidence>
<keyword evidence="22" id="KW-1185">Reference proteome</keyword>
<evidence type="ECO:0000256" key="2">
    <source>
        <dbReference type="ARBA" id="ARBA00004496"/>
    </source>
</evidence>
<evidence type="ECO:0000256" key="12">
    <source>
        <dbReference type="ARBA" id="ARBA00023235"/>
    </source>
</evidence>
<evidence type="ECO:0000256" key="18">
    <source>
        <dbReference type="RuleBase" id="RU369032"/>
    </source>
</evidence>
<keyword evidence="12" id="KW-0413">Isomerase</keyword>
<evidence type="ECO:0000313" key="22">
    <source>
        <dbReference type="Proteomes" id="UP000550707"/>
    </source>
</evidence>
<comment type="pathway">
    <text evidence="3">Lipid metabolism; prostaglandin biosynthesis.</text>
</comment>
<dbReference type="EMBL" id="JACASF010000016">
    <property type="protein sequence ID" value="KAF6426461.1"/>
    <property type="molecule type" value="Genomic_DNA"/>
</dbReference>
<dbReference type="EC" id="5.3.99.3" evidence="4"/>
<dbReference type="InterPro" id="IPR045250">
    <property type="entry name" value="p23-like"/>
</dbReference>
<dbReference type="GO" id="GO:0051879">
    <property type="term" value="F:Hsp90 protein binding"/>
    <property type="evidence" value="ECO:0007669"/>
    <property type="project" value="UniProtKB-UniRule"/>
</dbReference>
<evidence type="ECO:0000313" key="21">
    <source>
        <dbReference type="EMBL" id="KAF6426461.1"/>
    </source>
</evidence>
<comment type="caution">
    <text evidence="21">The sequence shown here is derived from an EMBL/GenBank/DDBJ whole genome shotgun (WGS) entry which is preliminary data.</text>
</comment>
<evidence type="ECO:0000256" key="19">
    <source>
        <dbReference type="SAM" id="MobiDB-lite"/>
    </source>
</evidence>
<evidence type="ECO:0000256" key="17">
    <source>
        <dbReference type="ARBA" id="ARBA00046445"/>
    </source>
</evidence>
<comment type="catalytic activity">
    <reaction evidence="1">
        <text>prostaglandin H2 = prostaglandin E2</text>
        <dbReference type="Rhea" id="RHEA:12893"/>
        <dbReference type="ChEBI" id="CHEBI:57405"/>
        <dbReference type="ChEBI" id="CHEBI:606564"/>
        <dbReference type="EC" id="5.3.99.3"/>
    </reaction>
</comment>
<dbReference type="GO" id="GO:0006457">
    <property type="term" value="P:protein folding"/>
    <property type="evidence" value="ECO:0007669"/>
    <property type="project" value="TreeGrafter"/>
</dbReference>
<keyword evidence="6" id="KW-0644">Prostaglandin metabolism</keyword>
<dbReference type="AlphaFoldDB" id="A0A7J8DTK7"/>
<comment type="similarity">
    <text evidence="13 18">Belongs to the p23/wos2 family.</text>
</comment>
<evidence type="ECO:0000256" key="1">
    <source>
        <dbReference type="ARBA" id="ARBA00000609"/>
    </source>
</evidence>
<evidence type="ECO:0000256" key="16">
    <source>
        <dbReference type="ARBA" id="ARBA00045393"/>
    </source>
</evidence>
<keyword evidence="11" id="KW-0275">Fatty acid biosynthesis</keyword>
<dbReference type="GO" id="GO:0051087">
    <property type="term" value="F:protein-folding chaperone binding"/>
    <property type="evidence" value="ECO:0007669"/>
    <property type="project" value="TreeGrafter"/>
</dbReference>
<dbReference type="InParanoid" id="A0A7J8DTK7"/>
<comment type="subcellular location">
    <subcellularLocation>
        <location evidence="2">Cytoplasm</location>
    </subcellularLocation>
</comment>
<evidence type="ECO:0000259" key="20">
    <source>
        <dbReference type="PROSITE" id="PS51203"/>
    </source>
</evidence>
<keyword evidence="8" id="KW-0643">Prostaglandin biosynthesis</keyword>
<keyword evidence="5 18" id="KW-0963">Cytoplasm</keyword>
<organism evidence="21 22">
    <name type="scientific">Molossus molossus</name>
    <name type="common">Pallas' mastiff bat</name>
    <name type="synonym">Vespertilio molossus</name>
    <dbReference type="NCBI Taxonomy" id="27622"/>
    <lineage>
        <taxon>Eukaryota</taxon>
        <taxon>Metazoa</taxon>
        <taxon>Chordata</taxon>
        <taxon>Craniata</taxon>
        <taxon>Vertebrata</taxon>
        <taxon>Euteleostomi</taxon>
        <taxon>Mammalia</taxon>
        <taxon>Eutheria</taxon>
        <taxon>Laurasiatheria</taxon>
        <taxon>Chiroptera</taxon>
        <taxon>Yangochiroptera</taxon>
        <taxon>Molossidae</taxon>
        <taxon>Molossus</taxon>
    </lineage>
</organism>
<dbReference type="PANTHER" id="PTHR22932:SF3">
    <property type="entry name" value="PROSTAGLANDIN E SYNTHASE 3"/>
    <property type="match status" value="1"/>
</dbReference>
<evidence type="ECO:0000256" key="5">
    <source>
        <dbReference type="ARBA" id="ARBA00022490"/>
    </source>
</evidence>
<evidence type="ECO:0000256" key="4">
    <source>
        <dbReference type="ARBA" id="ARBA00012203"/>
    </source>
</evidence>
<evidence type="ECO:0000256" key="14">
    <source>
        <dbReference type="ARBA" id="ARBA00040552"/>
    </source>
</evidence>
<protein>
    <recommendedName>
        <fullName evidence="14">Prostaglandin E synthase 3</fullName>
        <ecNumber evidence="4">5.3.99.3</ecNumber>
    </recommendedName>
    <alternativeName>
        <fullName evidence="15">Cytosolic prostaglandin E2 synthase</fullName>
    </alternativeName>
</protein>
<dbReference type="GO" id="GO:0001516">
    <property type="term" value="P:prostaglandin biosynthetic process"/>
    <property type="evidence" value="ECO:0007669"/>
    <property type="project" value="UniProtKB-KW"/>
</dbReference>
<evidence type="ECO:0000256" key="15">
    <source>
        <dbReference type="ARBA" id="ARBA00042997"/>
    </source>
</evidence>
<comment type="subunit">
    <text evidence="17">Probably forms a complex composed of chaperones HSP90 and HSP70, co-chaperones STIP1/HOP, CDC37, PPP5C, PTGES3/p23, TSC1 and client protein TSC2. Binds to the progesterone receptor. Interacts with TERT; the interaction, together with HSP90AA1, is required for correct assembly and stabilization of the telomerase holoenzyme complex. Interacts (via PXLE motif) with EGLN1/PHD2, recruiting EGLN1/PHD2 to the HSP90 pathway to facilitate HIF alpha proteins hydroxylation. Interacts with HSP90AA1, FLCN, FNIP1 and FNIP2.</text>
</comment>
<dbReference type="PANTHER" id="PTHR22932">
    <property type="entry name" value="TELOMERASE-BINDING PROTEIN P23 HSP90 CO-CHAPERONE"/>
    <property type="match status" value="1"/>
</dbReference>
<dbReference type="InterPro" id="IPR008978">
    <property type="entry name" value="HSP20-like_chaperone"/>
</dbReference>
<evidence type="ECO:0000256" key="3">
    <source>
        <dbReference type="ARBA" id="ARBA00004702"/>
    </source>
</evidence>
<dbReference type="SUPFAM" id="SSF49764">
    <property type="entry name" value="HSP20-like chaperones"/>
    <property type="match status" value="1"/>
</dbReference>
<comment type="function">
    <text evidence="16">Cytosolic prostaglandin synthase that catalyzes the oxidoreduction of prostaglandin endoperoxide H2 (PGH2) to prostaglandin E2 (PGE2). Molecular chaperone that localizes to genomic response elements in a hormone-dependent manner and disrupts receptor-mediated transcriptional activation, by promoting disassembly of transcriptional regulatory complexes. Facilitates HIF alpha proteins hydroxylation via interaction with EGLN1/PHD2, leading to recruit EGLN1/PHD2 to the HSP90 pathway.</text>
</comment>
<keyword evidence="7" id="KW-0444">Lipid biosynthesis</keyword>
<dbReference type="InterPro" id="IPR007052">
    <property type="entry name" value="CS_dom"/>
</dbReference>